<feature type="compositionally biased region" description="Low complexity" evidence="1">
    <location>
        <begin position="680"/>
        <end position="689"/>
    </location>
</feature>
<dbReference type="OMA" id="INHETRA"/>
<dbReference type="OrthoDB" id="435460at2759"/>
<keyword evidence="4" id="KW-1185">Reference proteome</keyword>
<dbReference type="AlphaFoldDB" id="A0A5M3N3B6"/>
<dbReference type="Gene3D" id="1.10.10.60">
    <property type="entry name" value="Homeodomain-like"/>
    <property type="match status" value="1"/>
</dbReference>
<feature type="region of interest" description="Disordered" evidence="1">
    <location>
        <begin position="1136"/>
        <end position="1252"/>
    </location>
</feature>
<feature type="compositionally biased region" description="Polar residues" evidence="1">
    <location>
        <begin position="1089"/>
        <end position="1098"/>
    </location>
</feature>
<feature type="compositionally biased region" description="Acidic residues" evidence="1">
    <location>
        <begin position="1139"/>
        <end position="1182"/>
    </location>
</feature>
<dbReference type="RefSeq" id="XP_007765173.1">
    <property type="nucleotide sequence ID" value="XM_007766983.1"/>
</dbReference>
<feature type="region of interest" description="Disordered" evidence="1">
    <location>
        <begin position="911"/>
        <end position="932"/>
    </location>
</feature>
<dbReference type="GeneID" id="19204809"/>
<feature type="region of interest" description="Disordered" evidence="1">
    <location>
        <begin position="766"/>
        <end position="811"/>
    </location>
</feature>
<evidence type="ECO:0000259" key="2">
    <source>
        <dbReference type="Pfam" id="PF08914"/>
    </source>
</evidence>
<evidence type="ECO:0000313" key="3">
    <source>
        <dbReference type="EMBL" id="EIW85816.1"/>
    </source>
</evidence>
<feature type="domain" description="TERF2-interacting telomeric protein 1 Myb" evidence="2">
    <location>
        <begin position="11"/>
        <end position="67"/>
    </location>
</feature>
<feature type="compositionally biased region" description="Acidic residues" evidence="1">
    <location>
        <begin position="1189"/>
        <end position="1203"/>
    </location>
</feature>
<dbReference type="KEGG" id="cput:CONPUDRAFT_162893"/>
<feature type="compositionally biased region" description="Polar residues" evidence="1">
    <location>
        <begin position="234"/>
        <end position="245"/>
    </location>
</feature>
<protein>
    <recommendedName>
        <fullName evidence="2">TERF2-interacting telomeric protein 1 Myb domain-containing protein</fullName>
    </recommendedName>
</protein>
<dbReference type="InterPro" id="IPR009057">
    <property type="entry name" value="Homeodomain-like_sf"/>
</dbReference>
<feature type="compositionally biased region" description="Pro residues" evidence="1">
    <location>
        <begin position="293"/>
        <end position="302"/>
    </location>
</feature>
<feature type="compositionally biased region" description="Basic and acidic residues" evidence="1">
    <location>
        <begin position="110"/>
        <end position="121"/>
    </location>
</feature>
<dbReference type="EMBL" id="JH711574">
    <property type="protein sequence ID" value="EIW85816.1"/>
    <property type="molecule type" value="Genomic_DNA"/>
</dbReference>
<accession>A0A5M3N3B6</accession>
<dbReference type="CDD" id="cd11655">
    <property type="entry name" value="rap1_myb-like"/>
    <property type="match status" value="1"/>
</dbReference>
<feature type="compositionally biased region" description="Pro residues" evidence="1">
    <location>
        <begin position="201"/>
        <end position="213"/>
    </location>
</feature>
<feature type="compositionally biased region" description="Polar residues" evidence="1">
    <location>
        <begin position="255"/>
        <end position="268"/>
    </location>
</feature>
<feature type="region of interest" description="Disordered" evidence="1">
    <location>
        <begin position="574"/>
        <end position="750"/>
    </location>
</feature>
<organism evidence="3 4">
    <name type="scientific">Coniophora puteana (strain RWD-64-598)</name>
    <name type="common">Brown rot fungus</name>
    <dbReference type="NCBI Taxonomy" id="741705"/>
    <lineage>
        <taxon>Eukaryota</taxon>
        <taxon>Fungi</taxon>
        <taxon>Dikarya</taxon>
        <taxon>Basidiomycota</taxon>
        <taxon>Agaricomycotina</taxon>
        <taxon>Agaricomycetes</taxon>
        <taxon>Agaricomycetidae</taxon>
        <taxon>Boletales</taxon>
        <taxon>Coniophorineae</taxon>
        <taxon>Coniophoraceae</taxon>
        <taxon>Coniophora</taxon>
    </lineage>
</organism>
<dbReference type="Proteomes" id="UP000053558">
    <property type="component" value="Unassembled WGS sequence"/>
</dbReference>
<name>A0A5M3N3B6_CONPW</name>
<feature type="compositionally biased region" description="Basic and acidic residues" evidence="1">
    <location>
        <begin position="790"/>
        <end position="811"/>
    </location>
</feature>
<dbReference type="InterPro" id="IPR015010">
    <property type="entry name" value="TERF2IP_Myb"/>
</dbReference>
<evidence type="ECO:0000256" key="1">
    <source>
        <dbReference type="SAM" id="MobiDB-lite"/>
    </source>
</evidence>
<feature type="compositionally biased region" description="Polar residues" evidence="1">
    <location>
        <begin position="167"/>
        <end position="200"/>
    </location>
</feature>
<evidence type="ECO:0000313" key="4">
    <source>
        <dbReference type="Proteomes" id="UP000053558"/>
    </source>
</evidence>
<feature type="compositionally biased region" description="Basic and acidic residues" evidence="1">
    <location>
        <begin position="634"/>
        <end position="644"/>
    </location>
</feature>
<proteinExistence type="predicted"/>
<feature type="region of interest" description="Disordered" evidence="1">
    <location>
        <begin position="83"/>
        <end position="513"/>
    </location>
</feature>
<dbReference type="SUPFAM" id="SSF46689">
    <property type="entry name" value="Homeodomain-like"/>
    <property type="match status" value="1"/>
</dbReference>
<reference evidence="4" key="1">
    <citation type="journal article" date="2012" name="Science">
        <title>The Paleozoic origin of enzymatic lignin decomposition reconstructed from 31 fungal genomes.</title>
        <authorList>
            <person name="Floudas D."/>
            <person name="Binder M."/>
            <person name="Riley R."/>
            <person name="Barry K."/>
            <person name="Blanchette R.A."/>
            <person name="Henrissat B."/>
            <person name="Martinez A.T."/>
            <person name="Otillar R."/>
            <person name="Spatafora J.W."/>
            <person name="Yadav J.S."/>
            <person name="Aerts A."/>
            <person name="Benoit I."/>
            <person name="Boyd A."/>
            <person name="Carlson A."/>
            <person name="Copeland A."/>
            <person name="Coutinho P.M."/>
            <person name="de Vries R.P."/>
            <person name="Ferreira P."/>
            <person name="Findley K."/>
            <person name="Foster B."/>
            <person name="Gaskell J."/>
            <person name="Glotzer D."/>
            <person name="Gorecki P."/>
            <person name="Heitman J."/>
            <person name="Hesse C."/>
            <person name="Hori C."/>
            <person name="Igarashi K."/>
            <person name="Jurgens J.A."/>
            <person name="Kallen N."/>
            <person name="Kersten P."/>
            <person name="Kohler A."/>
            <person name="Kuees U."/>
            <person name="Kumar T.K.A."/>
            <person name="Kuo A."/>
            <person name="LaButti K."/>
            <person name="Larrondo L.F."/>
            <person name="Lindquist E."/>
            <person name="Ling A."/>
            <person name="Lombard V."/>
            <person name="Lucas S."/>
            <person name="Lundell T."/>
            <person name="Martin R."/>
            <person name="McLaughlin D.J."/>
            <person name="Morgenstern I."/>
            <person name="Morin E."/>
            <person name="Murat C."/>
            <person name="Nagy L.G."/>
            <person name="Nolan M."/>
            <person name="Ohm R.A."/>
            <person name="Patyshakuliyeva A."/>
            <person name="Rokas A."/>
            <person name="Ruiz-Duenas F.J."/>
            <person name="Sabat G."/>
            <person name="Salamov A."/>
            <person name="Samejima M."/>
            <person name="Schmutz J."/>
            <person name="Slot J.C."/>
            <person name="St John F."/>
            <person name="Stenlid J."/>
            <person name="Sun H."/>
            <person name="Sun S."/>
            <person name="Syed K."/>
            <person name="Tsang A."/>
            <person name="Wiebenga A."/>
            <person name="Young D."/>
            <person name="Pisabarro A."/>
            <person name="Eastwood D.C."/>
            <person name="Martin F."/>
            <person name="Cullen D."/>
            <person name="Grigoriev I.V."/>
            <person name="Hibbett D.S."/>
        </authorList>
    </citation>
    <scope>NUCLEOTIDE SEQUENCE [LARGE SCALE GENOMIC DNA]</scope>
    <source>
        <strain evidence="4">RWD-64-598 SS2</strain>
    </source>
</reference>
<feature type="region of interest" description="Disordered" evidence="1">
    <location>
        <begin position="526"/>
        <end position="558"/>
    </location>
</feature>
<gene>
    <name evidence="3" type="ORF">CONPUDRAFT_162893</name>
</gene>
<comment type="caution">
    <text evidence="3">The sequence shown here is derived from an EMBL/GenBank/DDBJ whole genome shotgun (WGS) entry which is preliminary data.</text>
</comment>
<feature type="compositionally biased region" description="Low complexity" evidence="1">
    <location>
        <begin position="385"/>
        <end position="394"/>
    </location>
</feature>
<sequence>MARGRGIREFYTVEDQDELVAYIARNNPPKEGRCGNRLYIQLYENLDNQWPWSSRHSWQSWRAQYEKNQEWYNYQIKKYQKEHGIKRDAPPVKLPTTESAKRPASKRVKINHETRARERDSGGTLEAEGSKHASKAPKKNAVNGKCSSAAKKKSLPQSDHSSREPPNDTTESAPPQSNGITTSSPSRNPDPTPKASTSRQPPAPPSPSPPPANDQPREDVNGAHTIALPELPTRTDTQVLSSPNHTAPGVRGLANASTISVHQPSPSFNPFGETRTPLKRKRALSIDEDIFGTPPPSAPQPSCPGASAPTTRNGPSARTLPRTVNGWHGVSLEDSRGRPRPLLKESLGGGGGESEDGEDGGGSQPRKTWPPIRASQRRKREQEPRQAQQEPQTPTKQSNGHPAGDVEMVNLASPTPQKVAAPSHRRSPSPSPPLEEAHHPFSQALPPLQYPPPTRRVRPDIDYISRQPKLPRSAAAEPETLRHHPFSQVYTNPSTSAVPPAPAEAEGRRRSRRGVRAVLSEFVGTSSGGAAVAGEQAQRDQQEGLNGNVEPAVPMHSSSRLEHVNDTTVANAVASSSKVTLDEMPAPAPTLSTAVPPSPARIPEPSAIPVGAPASGTTPTPRSGARPRASTTRQDMRELGRRIIDGSYSPLKKASLTAPGGVDSTQRTTSATASPEKKASAVASAPVAEVENDAASQSRPHVESRDEYSVVLGATAPEPPSTEATSPVPPTSQRSIRKFTPPSTIDASPFRVSNVPTSVIVSKSRADDNSALDTSVRTTIPHPPLGSRSRSSERPEEQPRPALPRHLDPDLIRRRQTFGGYDTSSHQVYAPSVDFVALAEEARSRSRGSSSARGVSDNILATRTVSKRKRARISVPVTISTPRAVEEYDSDNGPYPQPLFPSVSRSIRLDQSRVSDPISPSTHHAPPARPSLSSADASLVLQDLPALDHLSPADHTLITLHGYSHIIARMAAHHGFAVETVRACIERTRDLRDADEALRALHDVVARHEDRVFRRVRRQSRARRASEVGAVRGGAGDVLGGLVGGSADRRRSVPEPQSVKRLSGASRWAAEIDDESTPLVRRSGGTGTVARSQARTSASGLRYKVVSGDLESQEQSSDYEPPKQTRAALWKRLSMGAEAEPDDSEAQGGFGEEEQAADGGEDETGGAEAEEMPIDLDEDEDLEMRQTETEDDPDNVSEVDDDGISISDGTDSEGEIEASVRMSPLSDEVEGEDEPGTPIATQVKEQLKPRPSVLRRAIGLFARE</sequence>
<feature type="region of interest" description="Disordered" evidence="1">
    <location>
        <begin position="1041"/>
        <end position="1098"/>
    </location>
</feature>
<dbReference type="Pfam" id="PF08914">
    <property type="entry name" value="Myb_Rap1"/>
    <property type="match status" value="1"/>
</dbReference>
<feature type="compositionally biased region" description="Polar residues" evidence="1">
    <location>
        <begin position="663"/>
        <end position="672"/>
    </location>
</feature>